<gene>
    <name evidence="1" type="ORF">DSO57_1029362</name>
</gene>
<keyword evidence="2" id="KW-1185">Reference proteome</keyword>
<organism evidence="1 2">
    <name type="scientific">Entomophthora muscae</name>
    <dbReference type="NCBI Taxonomy" id="34485"/>
    <lineage>
        <taxon>Eukaryota</taxon>
        <taxon>Fungi</taxon>
        <taxon>Fungi incertae sedis</taxon>
        <taxon>Zoopagomycota</taxon>
        <taxon>Entomophthoromycotina</taxon>
        <taxon>Entomophthoromycetes</taxon>
        <taxon>Entomophthorales</taxon>
        <taxon>Entomophthoraceae</taxon>
        <taxon>Entomophthora</taxon>
    </lineage>
</organism>
<evidence type="ECO:0000313" key="1">
    <source>
        <dbReference type="EMBL" id="KAJ9048966.1"/>
    </source>
</evidence>
<protein>
    <submittedName>
        <fullName evidence="1">Uncharacterized protein</fullName>
    </submittedName>
</protein>
<name>A0ACC2RG04_9FUNG</name>
<dbReference type="EMBL" id="QTSX02007293">
    <property type="protein sequence ID" value="KAJ9048966.1"/>
    <property type="molecule type" value="Genomic_DNA"/>
</dbReference>
<dbReference type="Proteomes" id="UP001165960">
    <property type="component" value="Unassembled WGS sequence"/>
</dbReference>
<evidence type="ECO:0000313" key="2">
    <source>
        <dbReference type="Proteomes" id="UP001165960"/>
    </source>
</evidence>
<reference evidence="1" key="1">
    <citation type="submission" date="2022-04" db="EMBL/GenBank/DDBJ databases">
        <title>Genome of the entomopathogenic fungus Entomophthora muscae.</title>
        <authorList>
            <person name="Elya C."/>
            <person name="Lovett B.R."/>
            <person name="Lee E."/>
            <person name="Macias A.M."/>
            <person name="Hajek A.E."/>
            <person name="De Bivort B.L."/>
            <person name="Kasson M.T."/>
            <person name="De Fine Licht H.H."/>
            <person name="Stajich J.E."/>
        </authorList>
    </citation>
    <scope>NUCLEOTIDE SEQUENCE</scope>
    <source>
        <strain evidence="1">Berkeley</strain>
    </source>
</reference>
<comment type="caution">
    <text evidence="1">The sequence shown here is derived from an EMBL/GenBank/DDBJ whole genome shotgun (WGS) entry which is preliminary data.</text>
</comment>
<proteinExistence type="predicted"/>
<sequence length="289" mass="32508">MVLTTGAVSSLVIPFASLFSGPFSLPIQEPTSPEITSPPIKEDIADPPFVPTVLNLGNGPCLVAYPMGAPDLEQVMAVALEIARDGAIPLLQLQFSCAKYHELTPWPTTRWCWDSTFKRSCLYKQLLSSLGPVATYQQWIHSLFSLVSDNQRNSVTSQTRLVNSIERINQYIPEYVRESLHKFHQLEQPWQTQVDSILNAYLINFKRLVQQLNVFSTYSFGQLQQVSDLSAKGLCELSEEFDQERVVTAAAFFKLQNQANELSMTKPKSLPSPPSDNLADREQKLWEAI</sequence>
<accession>A0ACC2RG04</accession>